<dbReference type="AlphaFoldDB" id="A0A239PTD4"/>
<evidence type="ECO:0000256" key="6">
    <source>
        <dbReference type="SAM" id="Phobius"/>
    </source>
</evidence>
<feature type="transmembrane region" description="Helical" evidence="6">
    <location>
        <begin position="12"/>
        <end position="30"/>
    </location>
</feature>
<keyword evidence="8" id="KW-1185">Reference proteome</keyword>
<sequence>MRTIERHLLAHLGRSVFLTLAAGVALFSIFDLMKNAEAAVAGGGGLDAILSYAALRAPTVAAFLFPFAVFIGAGAAFLAIARRSEFVVLRAAGLSIAGLARPFALFALALAAVHLALNGFAAPAAERALAMRNDAVEETRAFGPSFGDDAWIMRDDVVIRARAVDAAEKALSDPLILRLDETGAIREVVWAQKARAADGNRRGTAWRLETARHFLVPRDAPLEERSTDALLIDDLPAFERFLLAKAPPAQLATPKLWAQALDATNSVIDESIYRTLAQHRLAEGAFSAIMLLLAANILYTHNRRNDLMRESAALFAAAAAFLVLDRLLSSFAAAGSLSAWLGAWGALALAGPLALIALHRRERAA</sequence>
<dbReference type="Pfam" id="PF03739">
    <property type="entry name" value="LptF_LptG"/>
    <property type="match status" value="1"/>
</dbReference>
<evidence type="ECO:0000256" key="1">
    <source>
        <dbReference type="ARBA" id="ARBA00004651"/>
    </source>
</evidence>
<reference evidence="7 8" key="1">
    <citation type="submission" date="2017-07" db="EMBL/GenBank/DDBJ databases">
        <authorList>
            <person name="Sun Z.S."/>
            <person name="Albrecht U."/>
            <person name="Echele G."/>
            <person name="Lee C.C."/>
        </authorList>
    </citation>
    <scope>NUCLEOTIDE SEQUENCE [LARGE SCALE GENOMIC DNA]</scope>
    <source>
        <strain evidence="7 8">CGMCC 1.12710</strain>
    </source>
</reference>
<comment type="subcellular location">
    <subcellularLocation>
        <location evidence="1">Cell membrane</location>
        <topology evidence="1">Multi-pass membrane protein</topology>
    </subcellularLocation>
</comment>
<keyword evidence="3 6" id="KW-0812">Transmembrane</keyword>
<name>A0A239PTD4_9PROT</name>
<dbReference type="PANTHER" id="PTHR33529:SF2">
    <property type="entry name" value="LIPOPOLYSACCHARIDE EXPORT SYSTEM PERMEASE PROTEIN LPTG"/>
    <property type="match status" value="1"/>
</dbReference>
<evidence type="ECO:0000256" key="4">
    <source>
        <dbReference type="ARBA" id="ARBA00022989"/>
    </source>
</evidence>
<evidence type="ECO:0000313" key="7">
    <source>
        <dbReference type="EMBL" id="SNT73303.1"/>
    </source>
</evidence>
<dbReference type="GO" id="GO:0043190">
    <property type="term" value="C:ATP-binding cassette (ABC) transporter complex"/>
    <property type="evidence" value="ECO:0007669"/>
    <property type="project" value="TreeGrafter"/>
</dbReference>
<proteinExistence type="predicted"/>
<keyword evidence="4 6" id="KW-1133">Transmembrane helix</keyword>
<organism evidence="7 8">
    <name type="scientific">Amphiplicatus metriothermophilus</name>
    <dbReference type="NCBI Taxonomy" id="1519374"/>
    <lineage>
        <taxon>Bacteria</taxon>
        <taxon>Pseudomonadati</taxon>
        <taxon>Pseudomonadota</taxon>
        <taxon>Alphaproteobacteria</taxon>
        <taxon>Parvularculales</taxon>
        <taxon>Parvularculaceae</taxon>
        <taxon>Amphiplicatus</taxon>
    </lineage>
</organism>
<evidence type="ECO:0000313" key="8">
    <source>
        <dbReference type="Proteomes" id="UP000198346"/>
    </source>
</evidence>
<feature type="transmembrane region" description="Helical" evidence="6">
    <location>
        <begin position="92"/>
        <end position="117"/>
    </location>
</feature>
<gene>
    <name evidence="7" type="ORF">SAMN06297382_1701</name>
</gene>
<keyword evidence="2" id="KW-1003">Cell membrane</keyword>
<accession>A0A239PTD4</accession>
<evidence type="ECO:0000256" key="2">
    <source>
        <dbReference type="ARBA" id="ARBA00022475"/>
    </source>
</evidence>
<dbReference type="RefSeq" id="WP_089412180.1">
    <property type="nucleotide sequence ID" value="NZ_FZQA01000003.1"/>
</dbReference>
<feature type="transmembrane region" description="Helical" evidence="6">
    <location>
        <begin position="312"/>
        <end position="333"/>
    </location>
</feature>
<feature type="transmembrane region" description="Helical" evidence="6">
    <location>
        <begin position="60"/>
        <end position="80"/>
    </location>
</feature>
<feature type="transmembrane region" description="Helical" evidence="6">
    <location>
        <begin position="339"/>
        <end position="358"/>
    </location>
</feature>
<protein>
    <submittedName>
        <fullName evidence="7">LPS export ABC transporter permease LptG</fullName>
    </submittedName>
</protein>
<evidence type="ECO:0000256" key="3">
    <source>
        <dbReference type="ARBA" id="ARBA00022692"/>
    </source>
</evidence>
<dbReference type="Proteomes" id="UP000198346">
    <property type="component" value="Unassembled WGS sequence"/>
</dbReference>
<evidence type="ECO:0000256" key="5">
    <source>
        <dbReference type="ARBA" id="ARBA00023136"/>
    </source>
</evidence>
<keyword evidence="5 6" id="KW-0472">Membrane</keyword>
<dbReference type="PANTHER" id="PTHR33529">
    <property type="entry name" value="SLR0882 PROTEIN-RELATED"/>
    <property type="match status" value="1"/>
</dbReference>
<dbReference type="InterPro" id="IPR005495">
    <property type="entry name" value="LptG/LptF_permease"/>
</dbReference>
<feature type="transmembrane region" description="Helical" evidence="6">
    <location>
        <begin position="281"/>
        <end position="300"/>
    </location>
</feature>
<dbReference type="GO" id="GO:0015920">
    <property type="term" value="P:lipopolysaccharide transport"/>
    <property type="evidence" value="ECO:0007669"/>
    <property type="project" value="TreeGrafter"/>
</dbReference>
<dbReference type="EMBL" id="FZQA01000003">
    <property type="protein sequence ID" value="SNT73303.1"/>
    <property type="molecule type" value="Genomic_DNA"/>
</dbReference>